<evidence type="ECO:0000313" key="4">
    <source>
        <dbReference type="Proteomes" id="UP000756921"/>
    </source>
</evidence>
<gene>
    <name evidence="3" type="ORF">PMIN01_10423</name>
</gene>
<comment type="caution">
    <text evidence="3">The sequence shown here is derived from an EMBL/GenBank/DDBJ whole genome shotgun (WGS) entry which is preliminary data.</text>
</comment>
<evidence type="ECO:0000313" key="3">
    <source>
        <dbReference type="EMBL" id="KAF9731406.1"/>
    </source>
</evidence>
<keyword evidence="1" id="KW-0812">Transmembrane</keyword>
<protein>
    <submittedName>
        <fullName evidence="3">Uncharacterized protein</fullName>
    </submittedName>
</protein>
<keyword evidence="4" id="KW-1185">Reference proteome</keyword>
<dbReference type="Proteomes" id="UP000756921">
    <property type="component" value="Unassembled WGS sequence"/>
</dbReference>
<dbReference type="OrthoDB" id="3789144at2759"/>
<dbReference type="EMBL" id="WJXW01000012">
    <property type="protein sequence ID" value="KAF9731406.1"/>
    <property type="molecule type" value="Genomic_DNA"/>
</dbReference>
<name>A0A9P6G930_9PLEO</name>
<reference evidence="3" key="1">
    <citation type="journal article" date="2020" name="Mol. Plant Microbe Interact.">
        <title>Genome Sequence of the Biocontrol Agent Coniothyrium minitans strain Conio (IMI 134523).</title>
        <authorList>
            <person name="Patel D."/>
            <person name="Shittu T.A."/>
            <person name="Baroncelli R."/>
            <person name="Muthumeenakshi S."/>
            <person name="Osborne T.H."/>
            <person name="Janganan T.K."/>
            <person name="Sreenivasaprasad S."/>
        </authorList>
    </citation>
    <scope>NUCLEOTIDE SEQUENCE</scope>
    <source>
        <strain evidence="3">Conio</strain>
    </source>
</reference>
<accession>A0A9P6G930</accession>
<dbReference type="AlphaFoldDB" id="A0A9P6G930"/>
<feature type="chain" id="PRO_5040432788" evidence="2">
    <location>
        <begin position="17"/>
        <end position="148"/>
    </location>
</feature>
<feature type="transmembrane region" description="Helical" evidence="1">
    <location>
        <begin position="72"/>
        <end position="99"/>
    </location>
</feature>
<evidence type="ECO:0000256" key="2">
    <source>
        <dbReference type="SAM" id="SignalP"/>
    </source>
</evidence>
<evidence type="ECO:0000256" key="1">
    <source>
        <dbReference type="SAM" id="Phobius"/>
    </source>
</evidence>
<sequence>MCSILLLLLFISGALSQSLGPVLEARQRQHVLDVIKQALEKEDPVVRQALIASIGFSHIPYQDPGLSGKSRVIIVIGTILLLMNLFCLYVMFLWIVYVFQKRGIRERYHRWSAARDLRLEQEEFLFRQGSDKKLGFKQEIEEKFNKAE</sequence>
<keyword evidence="2" id="KW-0732">Signal</keyword>
<organism evidence="3 4">
    <name type="scientific">Paraphaeosphaeria minitans</name>
    <dbReference type="NCBI Taxonomy" id="565426"/>
    <lineage>
        <taxon>Eukaryota</taxon>
        <taxon>Fungi</taxon>
        <taxon>Dikarya</taxon>
        <taxon>Ascomycota</taxon>
        <taxon>Pezizomycotina</taxon>
        <taxon>Dothideomycetes</taxon>
        <taxon>Pleosporomycetidae</taxon>
        <taxon>Pleosporales</taxon>
        <taxon>Massarineae</taxon>
        <taxon>Didymosphaeriaceae</taxon>
        <taxon>Paraphaeosphaeria</taxon>
    </lineage>
</organism>
<keyword evidence="1" id="KW-1133">Transmembrane helix</keyword>
<keyword evidence="1" id="KW-0472">Membrane</keyword>
<proteinExistence type="predicted"/>
<feature type="signal peptide" evidence="2">
    <location>
        <begin position="1"/>
        <end position="16"/>
    </location>
</feature>